<comment type="caution">
    <text evidence="1">The sequence shown here is derived from an EMBL/GenBank/DDBJ whole genome shotgun (WGS) entry which is preliminary data.</text>
</comment>
<evidence type="ECO:0000313" key="2">
    <source>
        <dbReference type="Proteomes" id="UP000249016"/>
    </source>
</evidence>
<gene>
    <name evidence="1" type="ORF">HMF3257_32885</name>
</gene>
<protein>
    <submittedName>
        <fullName evidence="1">Uncharacterized protein</fullName>
    </submittedName>
</protein>
<dbReference type="RefSeq" id="WP_111348688.1">
    <property type="nucleotide sequence ID" value="NZ_QLII01000001.1"/>
</dbReference>
<dbReference type="OrthoDB" id="798931at2"/>
<keyword evidence="2" id="KW-1185">Reference proteome</keyword>
<reference evidence="1 2" key="1">
    <citation type="submission" date="2018-06" db="EMBL/GenBank/DDBJ databases">
        <title>Spirosoma sp. HMF3257 Genome sequencing and assembly.</title>
        <authorList>
            <person name="Kang H."/>
            <person name="Cha I."/>
            <person name="Kim H."/>
            <person name="Kang J."/>
            <person name="Joh K."/>
        </authorList>
    </citation>
    <scope>NUCLEOTIDE SEQUENCE [LARGE SCALE GENOMIC DNA]</scope>
    <source>
        <strain evidence="1 2">HMF3257</strain>
    </source>
</reference>
<dbReference type="AlphaFoldDB" id="A0A327NTF9"/>
<sequence length="78" mass="9109">MVSGNEHTGKLTDLQISLLRLLDQGLDSQQTLEIRRLLMSYFSNQLKDEVSRAVEEKGYTDDDFRRMLVEDNFSITRK</sequence>
<organism evidence="1 2">
    <name type="scientific">Spirosoma telluris</name>
    <dbReference type="NCBI Taxonomy" id="2183553"/>
    <lineage>
        <taxon>Bacteria</taxon>
        <taxon>Pseudomonadati</taxon>
        <taxon>Bacteroidota</taxon>
        <taxon>Cytophagia</taxon>
        <taxon>Cytophagales</taxon>
        <taxon>Cytophagaceae</taxon>
        <taxon>Spirosoma</taxon>
    </lineage>
</organism>
<proteinExistence type="predicted"/>
<name>A0A327NTF9_9BACT</name>
<dbReference type="EMBL" id="QLII01000001">
    <property type="protein sequence ID" value="RAI77739.1"/>
    <property type="molecule type" value="Genomic_DNA"/>
</dbReference>
<accession>A0A327NTF9</accession>
<dbReference type="Proteomes" id="UP000249016">
    <property type="component" value="Unassembled WGS sequence"/>
</dbReference>
<evidence type="ECO:0000313" key="1">
    <source>
        <dbReference type="EMBL" id="RAI77739.1"/>
    </source>
</evidence>